<dbReference type="Gene3D" id="3.40.50.280">
    <property type="entry name" value="Cobalamin-binding domain"/>
    <property type="match status" value="1"/>
</dbReference>
<evidence type="ECO:0000313" key="1">
    <source>
        <dbReference type="EMBL" id="PJJ58435.1"/>
    </source>
</evidence>
<name>A0A0B2B6V4_9ACTN</name>
<dbReference type="Proteomes" id="UP000230842">
    <property type="component" value="Unassembled WGS sequence"/>
</dbReference>
<reference evidence="1 2" key="1">
    <citation type="submission" date="2017-11" db="EMBL/GenBank/DDBJ databases">
        <title>Genomic Encyclopedia of Archaeal and Bacterial Type Strains, Phase II (KMG-II): From Individual Species to Whole Genera.</title>
        <authorList>
            <person name="Goeker M."/>
        </authorList>
    </citation>
    <scope>NUCLEOTIDE SEQUENCE [LARGE SCALE GENOMIC DNA]</scope>
    <source>
        <strain evidence="1 2">DSM 27763</strain>
    </source>
</reference>
<dbReference type="InterPro" id="IPR036724">
    <property type="entry name" value="Cobalamin-bd_sf"/>
</dbReference>
<proteinExistence type="predicted"/>
<dbReference type="GO" id="GO:0031419">
    <property type="term" value="F:cobalamin binding"/>
    <property type="evidence" value="ECO:0007669"/>
    <property type="project" value="InterPro"/>
</dbReference>
<sequence>MRIALHGPLDQVATYARASRDDGHEVVLVGALETAEALAAVAVQEDVDVVALAGTGGGPGADAVRAALDALGAEDVAVLDLSTDPLKPPRGA</sequence>
<keyword evidence="2" id="KW-1185">Reference proteome</keyword>
<dbReference type="SUPFAM" id="SSF52242">
    <property type="entry name" value="Cobalamin (vitamin B12)-binding domain"/>
    <property type="match status" value="1"/>
</dbReference>
<dbReference type="EMBL" id="PGEZ01000001">
    <property type="protein sequence ID" value="PJJ58435.1"/>
    <property type="molecule type" value="Genomic_DNA"/>
</dbReference>
<accession>A0A0B2B6V4</accession>
<protein>
    <submittedName>
        <fullName evidence="1">Methylmalonyl-CoA mutase cobalamin-binding domain/chain</fullName>
    </submittedName>
</protein>
<gene>
    <name evidence="1" type="ORF">CLV56_2686</name>
</gene>
<dbReference type="GO" id="GO:0046872">
    <property type="term" value="F:metal ion binding"/>
    <property type="evidence" value="ECO:0007669"/>
    <property type="project" value="InterPro"/>
</dbReference>
<comment type="caution">
    <text evidence="1">The sequence shown here is derived from an EMBL/GenBank/DDBJ whole genome shotgun (WGS) entry which is preliminary data.</text>
</comment>
<evidence type="ECO:0000313" key="2">
    <source>
        <dbReference type="Proteomes" id="UP000230842"/>
    </source>
</evidence>
<organism evidence="1 2">
    <name type="scientific">Mumia flava</name>
    <dbReference type="NCBI Taxonomy" id="1348852"/>
    <lineage>
        <taxon>Bacteria</taxon>
        <taxon>Bacillati</taxon>
        <taxon>Actinomycetota</taxon>
        <taxon>Actinomycetes</taxon>
        <taxon>Propionibacteriales</taxon>
        <taxon>Nocardioidaceae</taxon>
        <taxon>Mumia</taxon>
    </lineage>
</organism>
<dbReference type="RefSeq" id="WP_039364271.1">
    <property type="nucleotide sequence ID" value="NZ_PGEZ01000001.1"/>
</dbReference>
<dbReference type="AlphaFoldDB" id="A0A0B2B6V4"/>